<keyword evidence="1" id="KW-0812">Transmembrane</keyword>
<evidence type="ECO:0008006" key="3">
    <source>
        <dbReference type="Google" id="ProtNLM"/>
    </source>
</evidence>
<evidence type="ECO:0000256" key="1">
    <source>
        <dbReference type="SAM" id="Phobius"/>
    </source>
</evidence>
<dbReference type="OrthoDB" id="3268736at2759"/>
<evidence type="ECO:0000313" key="2">
    <source>
        <dbReference type="EMBL" id="TBU27408.1"/>
    </source>
</evidence>
<sequence>PARPIPVNVTIDNQLRDNTTGFIPVYLPNDGTWHAGSPSEDCNSCKITLATLDVHRIHNHTWHDATHTPGLTPAQIIVNFTGTAVYVYNIVPNFLPNNTATFANVSFTLDGADTGSFLHTPDLSTEVIQYNQLVHSIMGLSNSPHTLVMTADGDTESLVLFDYVLYTTESNNTATKSTPSMQSSIASSTMATSGSMSSTPSTVIPAGAIIGVVLGGVALVLIAGVTALLLLRRQKAQKHAGRKRSDPIFPYRDGSQTEAYCGAHGLGGGGESTVAHPAMLQPTSGVSVGSNPASRFQFGGGLGPADLNAFTRPSTSPRGETESPATAPGLTGTRILKRREVLAQRIDLLRREMLMLSSPASTRARSEVSSGGGNEIAFFALEEEVSRLRIAFTSVSAQLEEQGRDSEPLPAYEQ</sequence>
<dbReference type="EMBL" id="ML143432">
    <property type="protein sequence ID" value="TBU27408.1"/>
    <property type="molecule type" value="Genomic_DNA"/>
</dbReference>
<dbReference type="CDD" id="cd12087">
    <property type="entry name" value="TM_EGFR-like"/>
    <property type="match status" value="1"/>
</dbReference>
<proteinExistence type="predicted"/>
<dbReference type="Proteomes" id="UP000292957">
    <property type="component" value="Unassembled WGS sequence"/>
</dbReference>
<feature type="transmembrane region" description="Helical" evidence="1">
    <location>
        <begin position="203"/>
        <end position="231"/>
    </location>
</feature>
<protein>
    <recommendedName>
        <fullName evidence="3">Mid2 domain-containing protein</fullName>
    </recommendedName>
</protein>
<dbReference type="Gene3D" id="2.60.120.260">
    <property type="entry name" value="Galactose-binding domain-like"/>
    <property type="match status" value="1"/>
</dbReference>
<organism evidence="2">
    <name type="scientific">Dichomitus squalens</name>
    <dbReference type="NCBI Taxonomy" id="114155"/>
    <lineage>
        <taxon>Eukaryota</taxon>
        <taxon>Fungi</taxon>
        <taxon>Dikarya</taxon>
        <taxon>Basidiomycota</taxon>
        <taxon>Agaricomycotina</taxon>
        <taxon>Agaricomycetes</taxon>
        <taxon>Polyporales</taxon>
        <taxon>Polyporaceae</taxon>
        <taxon>Dichomitus</taxon>
    </lineage>
</organism>
<gene>
    <name evidence="2" type="ORF">BD311DRAFT_665299</name>
</gene>
<accession>A0A4Q9MKU1</accession>
<name>A0A4Q9MKU1_9APHY</name>
<reference evidence="2" key="1">
    <citation type="submission" date="2019-01" db="EMBL/GenBank/DDBJ databases">
        <title>Draft genome sequences of three monokaryotic isolates of the white-rot basidiomycete fungus Dichomitus squalens.</title>
        <authorList>
            <consortium name="DOE Joint Genome Institute"/>
            <person name="Lopez S.C."/>
            <person name="Andreopoulos B."/>
            <person name="Pangilinan J."/>
            <person name="Lipzen A."/>
            <person name="Riley R."/>
            <person name="Ahrendt S."/>
            <person name="Ng V."/>
            <person name="Barry K."/>
            <person name="Daum C."/>
            <person name="Grigoriev I.V."/>
            <person name="Hilden K.S."/>
            <person name="Makela M.R."/>
            <person name="de Vries R.P."/>
        </authorList>
    </citation>
    <scope>NUCLEOTIDE SEQUENCE [LARGE SCALE GENOMIC DNA]</scope>
    <source>
        <strain evidence="2">OM18370.1</strain>
    </source>
</reference>
<feature type="non-terminal residue" evidence="2">
    <location>
        <position position="1"/>
    </location>
</feature>
<keyword evidence="1" id="KW-0472">Membrane</keyword>
<dbReference type="AlphaFoldDB" id="A0A4Q9MKU1"/>
<keyword evidence="1" id="KW-1133">Transmembrane helix</keyword>